<reference evidence="5 6" key="1">
    <citation type="submission" date="2020-07" db="EMBL/GenBank/DDBJ databases">
        <title>MOT database genomes.</title>
        <authorList>
            <person name="Joseph S."/>
            <person name="Aduse-Opoku J."/>
            <person name="Hashim A."/>
            <person name="Wade W."/>
            <person name="Curtis M."/>
        </authorList>
    </citation>
    <scope>NUCLEOTIDE SEQUENCE [LARGE SCALE GENOMIC DNA]</scope>
    <source>
        <strain evidence="5 6">WMus004</strain>
    </source>
</reference>
<dbReference type="PROSITE" id="PS51819">
    <property type="entry name" value="VOC"/>
    <property type="match status" value="1"/>
</dbReference>
<evidence type="ECO:0000313" key="5">
    <source>
        <dbReference type="EMBL" id="NYS70540.1"/>
    </source>
</evidence>
<comment type="similarity">
    <text evidence="1">Belongs to the bleomycin resistance protein family.</text>
</comment>
<evidence type="ECO:0000313" key="6">
    <source>
        <dbReference type="Proteomes" id="UP000572528"/>
    </source>
</evidence>
<dbReference type="Proteomes" id="UP000572528">
    <property type="component" value="Unassembled WGS sequence"/>
</dbReference>
<organism evidence="5 6">
    <name type="scientific">Actinomyces bowdenii</name>
    <dbReference type="NCBI Taxonomy" id="131109"/>
    <lineage>
        <taxon>Bacteria</taxon>
        <taxon>Bacillati</taxon>
        <taxon>Actinomycetota</taxon>
        <taxon>Actinomycetes</taxon>
        <taxon>Actinomycetales</taxon>
        <taxon>Actinomycetaceae</taxon>
        <taxon>Actinomyces</taxon>
    </lineage>
</organism>
<protein>
    <recommendedName>
        <fullName evidence="2">Bleomycin resistance protein</fullName>
    </recommendedName>
</protein>
<dbReference type="InterPro" id="IPR004360">
    <property type="entry name" value="Glyas_Fos-R_dOase_dom"/>
</dbReference>
<proteinExistence type="inferred from homology"/>
<keyword evidence="3" id="KW-0046">Antibiotic resistance</keyword>
<dbReference type="RefSeq" id="WP_179901915.1">
    <property type="nucleotide sequence ID" value="NZ_JACBXV010000392.1"/>
</dbReference>
<sequence length="143" mass="16238">MSHQPDLVPELAVRDLDASLDFWCGLIGFSVRYARPQERFAYVTLGCSHVMLDQISCGRTWQTAELEPPLGRGINLEIQVPDLDAISKRLEAVGWAYVVKPEQRWYAAGDRLLGVRRFVVMDPDGYLLRPQVEIGERPIDRPS</sequence>
<dbReference type="CDD" id="cd08349">
    <property type="entry name" value="BLMA_like"/>
    <property type="match status" value="1"/>
</dbReference>
<comment type="caution">
    <text evidence="5">The sequence shown here is derived from an EMBL/GenBank/DDBJ whole genome shotgun (WGS) entry which is preliminary data.</text>
</comment>
<dbReference type="Pfam" id="PF00903">
    <property type="entry name" value="Glyoxalase"/>
    <property type="match status" value="1"/>
</dbReference>
<gene>
    <name evidence="5" type="ORF">HZZ05_13700</name>
</gene>
<dbReference type="EMBL" id="JACBXV010000392">
    <property type="protein sequence ID" value="NYS70540.1"/>
    <property type="molecule type" value="Genomic_DNA"/>
</dbReference>
<dbReference type="Gene3D" id="3.10.180.10">
    <property type="entry name" value="2,3-Dihydroxybiphenyl 1,2-Dioxygenase, domain 1"/>
    <property type="match status" value="1"/>
</dbReference>
<accession>A0A853EQ24</accession>
<evidence type="ECO:0000256" key="3">
    <source>
        <dbReference type="ARBA" id="ARBA00023251"/>
    </source>
</evidence>
<feature type="domain" description="VOC" evidence="4">
    <location>
        <begin position="4"/>
        <end position="133"/>
    </location>
</feature>
<dbReference type="InterPro" id="IPR037523">
    <property type="entry name" value="VOC_core"/>
</dbReference>
<dbReference type="InterPro" id="IPR029068">
    <property type="entry name" value="Glyas_Bleomycin-R_OHBP_Dase"/>
</dbReference>
<dbReference type="GO" id="GO:0046677">
    <property type="term" value="P:response to antibiotic"/>
    <property type="evidence" value="ECO:0007669"/>
    <property type="project" value="UniProtKB-KW"/>
</dbReference>
<dbReference type="InterPro" id="IPR000335">
    <property type="entry name" value="Bleomycin-R"/>
</dbReference>
<dbReference type="AlphaFoldDB" id="A0A853EQ24"/>
<evidence type="ECO:0000256" key="2">
    <source>
        <dbReference type="ARBA" id="ARBA00021572"/>
    </source>
</evidence>
<evidence type="ECO:0000259" key="4">
    <source>
        <dbReference type="PROSITE" id="PS51819"/>
    </source>
</evidence>
<dbReference type="SUPFAM" id="SSF54593">
    <property type="entry name" value="Glyoxalase/Bleomycin resistance protein/Dihydroxybiphenyl dioxygenase"/>
    <property type="match status" value="1"/>
</dbReference>
<name>A0A853EQ24_9ACTO</name>
<evidence type="ECO:0000256" key="1">
    <source>
        <dbReference type="ARBA" id="ARBA00011051"/>
    </source>
</evidence>